<proteinExistence type="predicted"/>
<sequence length="362" mass="40930">MLETKNSEQTDKNSEPLIPGLPAEIAELCLLHLPYPYQALLRSVSSSWQKAITDPTFLLYKNSLSLSLPYIFVFAFHESTARIQWQALDPRSGRWFVLPPMPCPSSLCPPRLACASLPRQGKLLVFYGMRSDTESPMKTTIMYRASTNQWSVVSPMPTARSFLAAGIVKGKIITVGRGDTDAITTADSYDPEHDTWTPVSTMNTGLARYDSAVIKNRMYVTEGWTWPFRYSPRGGSYDPEDDTWREASQKMREGWTGLSVVLGDNLFVISEYGDCPLKVYDPDDDTWRYVGGEKFPREEMKRPFAVNGVEGRIYVVSCGLNVAIGKVYEEAEKSEFKVEWEVVYAPQVFHDFEPLNCQVLYG</sequence>
<dbReference type="SMART" id="SM00256">
    <property type="entry name" value="FBOX"/>
    <property type="match status" value="1"/>
</dbReference>
<evidence type="ECO:0000256" key="2">
    <source>
        <dbReference type="ARBA" id="ARBA00022737"/>
    </source>
</evidence>
<protein>
    <recommendedName>
        <fullName evidence="3">F-box domain-containing protein</fullName>
    </recommendedName>
</protein>
<dbReference type="InterPro" id="IPR015915">
    <property type="entry name" value="Kelch-typ_b-propeller"/>
</dbReference>
<dbReference type="Pfam" id="PF00646">
    <property type="entry name" value="F-box"/>
    <property type="match status" value="1"/>
</dbReference>
<dbReference type="SUPFAM" id="SSF117281">
    <property type="entry name" value="Kelch motif"/>
    <property type="match status" value="1"/>
</dbReference>
<dbReference type="EMBL" id="OIVN01000564">
    <property type="protein sequence ID" value="SPC82223.1"/>
    <property type="molecule type" value="Genomic_DNA"/>
</dbReference>
<name>A0A2N9F4Y9_FAGSY</name>
<dbReference type="PANTHER" id="PTHR46344">
    <property type="entry name" value="OS02G0202900 PROTEIN"/>
    <property type="match status" value="1"/>
</dbReference>
<dbReference type="Gene3D" id="2.120.10.80">
    <property type="entry name" value="Kelch-type beta propeller"/>
    <property type="match status" value="1"/>
</dbReference>
<dbReference type="InterPro" id="IPR006652">
    <property type="entry name" value="Kelch_1"/>
</dbReference>
<dbReference type="SUPFAM" id="SSF81383">
    <property type="entry name" value="F-box domain"/>
    <property type="match status" value="1"/>
</dbReference>
<organism evidence="4">
    <name type="scientific">Fagus sylvatica</name>
    <name type="common">Beechnut</name>
    <dbReference type="NCBI Taxonomy" id="28930"/>
    <lineage>
        <taxon>Eukaryota</taxon>
        <taxon>Viridiplantae</taxon>
        <taxon>Streptophyta</taxon>
        <taxon>Embryophyta</taxon>
        <taxon>Tracheophyta</taxon>
        <taxon>Spermatophyta</taxon>
        <taxon>Magnoliopsida</taxon>
        <taxon>eudicotyledons</taxon>
        <taxon>Gunneridae</taxon>
        <taxon>Pentapetalae</taxon>
        <taxon>rosids</taxon>
        <taxon>fabids</taxon>
        <taxon>Fagales</taxon>
        <taxon>Fagaceae</taxon>
        <taxon>Fagus</taxon>
    </lineage>
</organism>
<reference evidence="4" key="1">
    <citation type="submission" date="2018-02" db="EMBL/GenBank/DDBJ databases">
        <authorList>
            <person name="Cohen D.B."/>
            <person name="Kent A.D."/>
        </authorList>
    </citation>
    <scope>NUCLEOTIDE SEQUENCE</scope>
</reference>
<gene>
    <name evidence="4" type="ORF">FSB_LOCUS10105</name>
</gene>
<dbReference type="PANTHER" id="PTHR46344:SF4">
    <property type="entry name" value="OS07G0153400 PROTEIN"/>
    <property type="match status" value="1"/>
</dbReference>
<evidence type="ECO:0000259" key="3">
    <source>
        <dbReference type="SMART" id="SM00256"/>
    </source>
</evidence>
<dbReference type="InterPro" id="IPR036047">
    <property type="entry name" value="F-box-like_dom_sf"/>
</dbReference>
<dbReference type="SMART" id="SM00612">
    <property type="entry name" value="Kelch"/>
    <property type="match status" value="3"/>
</dbReference>
<dbReference type="Pfam" id="PF01344">
    <property type="entry name" value="Kelch_1"/>
    <property type="match status" value="2"/>
</dbReference>
<dbReference type="InterPro" id="IPR001810">
    <property type="entry name" value="F-box_dom"/>
</dbReference>
<feature type="domain" description="F-box" evidence="3">
    <location>
        <begin position="21"/>
        <end position="61"/>
    </location>
</feature>
<accession>A0A2N9F4Y9</accession>
<evidence type="ECO:0000256" key="1">
    <source>
        <dbReference type="ARBA" id="ARBA00022441"/>
    </source>
</evidence>
<keyword evidence="1" id="KW-0880">Kelch repeat</keyword>
<evidence type="ECO:0000313" key="4">
    <source>
        <dbReference type="EMBL" id="SPC82223.1"/>
    </source>
</evidence>
<dbReference type="AlphaFoldDB" id="A0A2N9F4Y9"/>
<keyword evidence="2" id="KW-0677">Repeat</keyword>